<dbReference type="AlphaFoldDB" id="A0A482TEQ1"/>
<keyword evidence="4 6" id="KW-1133">Transmembrane helix</keyword>
<feature type="transmembrane region" description="Helical" evidence="6">
    <location>
        <begin position="799"/>
        <end position="821"/>
    </location>
</feature>
<evidence type="ECO:0000259" key="8">
    <source>
        <dbReference type="Pfam" id="PF05140"/>
    </source>
</evidence>
<protein>
    <submittedName>
        <fullName evidence="9">Cytochrome C biogenesis protein</fullName>
    </submittedName>
</protein>
<evidence type="ECO:0000256" key="5">
    <source>
        <dbReference type="ARBA" id="ARBA00023136"/>
    </source>
</evidence>
<keyword evidence="5 6" id="KW-0472">Membrane</keyword>
<sequence length="1068" mass="122172">MDKKIFSFLFSTRLMAFLFISYAVAMATGTFIESKYNTDTAKILIYNAWWFEAIHVFFLINFIGNIKRYQLLKKEKWATLLLHLSFIFIIAGAFVTRYISYEGMMPIREGASENQIFSDKTFLTVFVDGEYKGEMKRRVFEKQVLLSPAVNNNFRISEKFADTPFEVKYENFIMGAKEYIKPNTKGTVFLKIVEAGDGGRHEHFLKEGEVQNIHNVLFSLNKYMDGAININTTGSAYTIQTPFEGNFMRMADKLQGKVTKDNAQPLMMRSLYSIGEMRFVFPDPAVKGIVDYESDNDFKAKSHEDAVTIKVIADGQEKTVTVLGSKGKVGEAKTVKIGNIDYSFFYGSKAYVLPFKIKLNDFIAQKYPGTEKSYSSFESKVTVEDKEPFDARIYMNNVLDHKGYRFFQSSFDPDEKGTVLSVNHDFWGTALTYAGYFMLYFAMMAIMFTKYSRFADIKRKLEVVKTKKAKLLTILILFFSFSTFAQEQEHNHADHEGHAHTEAEAAPATHANHTKKILSQDELNDLITKYKVPAEHASKFGRLVIQDGGGRMKPINTFSSELLRKVSHDDSYSGMNSDQVFLSMTQYASYWIEIPIIYIKSGNDSIRKIIGVDKKAEFAPFVAFFDAKGNYKLSKYLEEAFKAANPNQFEKDFIETDKKVNLMESALSGRILKIFPLPDDKNNKWVSYLELNEAGFKGMEATYTKNVLPLYFGSLANASTSNDYKTADELLESIKGFQKRFGSKVRPSEEKITSEVLYNKYDVFKKLPYWYIFASILMLFFTILQIFKERKALNYLVNFMHIVVIGLFVLHTLGLIARWYISGHAPWSNAYESIIYVAWATMFFGLAFDRKSKLTVASSAFVTAMILAAAYMNWIDPEIANLQPVLNSYWLMIHVAVIVASYGPFALGFILGAVSLLLILFTNEKNKAKMDLNIQEITYINELALTIGLIMLTIGNFLGGQWANESWGRYWGWDPKETWALISIMVYAFVIHARFVPSLRGKWIFNLMSMFAFISILFTYYGVNFHLVGLHSYASGEAHSLSWIWYSLGGITLFGAVSYPKYKKYYKK</sequence>
<evidence type="ECO:0000256" key="2">
    <source>
        <dbReference type="ARBA" id="ARBA00022692"/>
    </source>
</evidence>
<feature type="domain" description="Cytochrome c assembly protein" evidence="7">
    <location>
        <begin position="827"/>
        <end position="1031"/>
    </location>
</feature>
<dbReference type="RefSeq" id="WP_113666670.1">
    <property type="nucleotide sequence ID" value="NZ_QNVY02000004.1"/>
</dbReference>
<feature type="transmembrane region" description="Helical" evidence="6">
    <location>
        <begin position="833"/>
        <end position="849"/>
    </location>
</feature>
<evidence type="ECO:0000256" key="1">
    <source>
        <dbReference type="ARBA" id="ARBA00004141"/>
    </source>
</evidence>
<dbReference type="InterPro" id="IPR002541">
    <property type="entry name" value="Cyt_c_assembly"/>
</dbReference>
<dbReference type="GO" id="GO:0005886">
    <property type="term" value="C:plasma membrane"/>
    <property type="evidence" value="ECO:0007669"/>
    <property type="project" value="TreeGrafter"/>
</dbReference>
<evidence type="ECO:0000313" key="10">
    <source>
        <dbReference type="Proteomes" id="UP000253235"/>
    </source>
</evidence>
<feature type="transmembrane region" description="Helical" evidence="6">
    <location>
        <begin position="469"/>
        <end position="485"/>
    </location>
</feature>
<dbReference type="Pfam" id="PF05140">
    <property type="entry name" value="ResB"/>
    <property type="match status" value="1"/>
</dbReference>
<evidence type="ECO:0000256" key="3">
    <source>
        <dbReference type="ARBA" id="ARBA00022748"/>
    </source>
</evidence>
<proteinExistence type="predicted"/>
<feature type="transmembrane region" description="Helical" evidence="6">
    <location>
        <begin position="978"/>
        <end position="996"/>
    </location>
</feature>
<keyword evidence="10" id="KW-1185">Reference proteome</keyword>
<feature type="transmembrane region" description="Helical" evidence="6">
    <location>
        <begin position="895"/>
        <end position="919"/>
    </location>
</feature>
<dbReference type="PANTHER" id="PTHR30071">
    <property type="entry name" value="HEME EXPORTER PROTEIN C"/>
    <property type="match status" value="1"/>
</dbReference>
<evidence type="ECO:0000259" key="7">
    <source>
        <dbReference type="Pfam" id="PF01578"/>
    </source>
</evidence>
<dbReference type="GO" id="GO:0017004">
    <property type="term" value="P:cytochrome complex assembly"/>
    <property type="evidence" value="ECO:0007669"/>
    <property type="project" value="UniProtKB-KW"/>
</dbReference>
<evidence type="ECO:0000256" key="6">
    <source>
        <dbReference type="SAM" id="Phobius"/>
    </source>
</evidence>
<feature type="domain" description="ResB-like" evidence="8">
    <location>
        <begin position="343"/>
        <end position="420"/>
    </location>
</feature>
<feature type="transmembrane region" description="Helical" evidence="6">
    <location>
        <begin position="856"/>
        <end position="875"/>
    </location>
</feature>
<feature type="transmembrane region" description="Helical" evidence="6">
    <location>
        <begin position="44"/>
        <end position="66"/>
    </location>
</feature>
<evidence type="ECO:0000313" key="9">
    <source>
        <dbReference type="EMBL" id="RYJ51155.1"/>
    </source>
</evidence>
<dbReference type="PANTHER" id="PTHR30071:SF1">
    <property type="entry name" value="CYTOCHROME B_B6 PROTEIN-RELATED"/>
    <property type="match status" value="1"/>
</dbReference>
<dbReference type="GO" id="GO:0020037">
    <property type="term" value="F:heme binding"/>
    <property type="evidence" value="ECO:0007669"/>
    <property type="project" value="InterPro"/>
</dbReference>
<feature type="transmembrane region" description="Helical" evidence="6">
    <location>
        <begin position="1003"/>
        <end position="1023"/>
    </location>
</feature>
<keyword evidence="3" id="KW-0201">Cytochrome c-type biogenesis</keyword>
<name>A0A482TEQ1_9FLAO</name>
<feature type="transmembrane region" description="Helical" evidence="6">
    <location>
        <begin position="426"/>
        <end position="448"/>
    </location>
</feature>
<keyword evidence="2 6" id="KW-0812">Transmembrane</keyword>
<comment type="caution">
    <text evidence="9">The sequence shown here is derived from an EMBL/GenBank/DDBJ whole genome shotgun (WGS) entry which is preliminary data.</text>
</comment>
<accession>A0A482TEQ1</accession>
<dbReference type="Proteomes" id="UP000253235">
    <property type="component" value="Unassembled WGS sequence"/>
</dbReference>
<dbReference type="InterPro" id="IPR045062">
    <property type="entry name" value="Cyt_c_biogenesis_CcsA/CcmC"/>
</dbReference>
<feature type="transmembrane region" description="Helical" evidence="6">
    <location>
        <begin position="769"/>
        <end position="787"/>
    </location>
</feature>
<feature type="transmembrane region" description="Helical" evidence="6">
    <location>
        <begin position="12"/>
        <end position="32"/>
    </location>
</feature>
<organism evidence="9 10">
    <name type="scientific">Flavobacterium petrolei</name>
    <dbReference type="NCBI Taxonomy" id="2259594"/>
    <lineage>
        <taxon>Bacteria</taxon>
        <taxon>Pseudomonadati</taxon>
        <taxon>Bacteroidota</taxon>
        <taxon>Flavobacteriia</taxon>
        <taxon>Flavobacteriales</taxon>
        <taxon>Flavobacteriaceae</taxon>
        <taxon>Flavobacterium</taxon>
    </lineage>
</organism>
<reference evidence="9 10" key="1">
    <citation type="submission" date="2019-01" db="EMBL/GenBank/DDBJ databases">
        <title>Flavobacterium sp. nov. isolated from arctic soil.</title>
        <authorList>
            <person name="Kim D.-U."/>
        </authorList>
    </citation>
    <scope>NUCLEOTIDE SEQUENCE [LARGE SCALE GENOMIC DNA]</scope>
    <source>
        <strain evidence="9 10">Kopri-42</strain>
    </source>
</reference>
<dbReference type="EMBL" id="QNVY02000004">
    <property type="protein sequence ID" value="RYJ51155.1"/>
    <property type="molecule type" value="Genomic_DNA"/>
</dbReference>
<feature type="transmembrane region" description="Helical" evidence="6">
    <location>
        <begin position="78"/>
        <end position="99"/>
    </location>
</feature>
<dbReference type="OrthoDB" id="9814290at2"/>
<feature type="transmembrane region" description="Helical" evidence="6">
    <location>
        <begin position="939"/>
        <end position="958"/>
    </location>
</feature>
<comment type="subcellular location">
    <subcellularLocation>
        <location evidence="1">Membrane</location>
        <topology evidence="1">Multi-pass membrane protein</topology>
    </subcellularLocation>
</comment>
<dbReference type="InterPro" id="IPR007816">
    <property type="entry name" value="ResB-like_domain"/>
</dbReference>
<gene>
    <name evidence="9" type="ORF">DR871_011990</name>
</gene>
<feature type="transmembrane region" description="Helical" evidence="6">
    <location>
        <begin position="1043"/>
        <end position="1062"/>
    </location>
</feature>
<evidence type="ECO:0000256" key="4">
    <source>
        <dbReference type="ARBA" id="ARBA00022989"/>
    </source>
</evidence>
<dbReference type="Pfam" id="PF01578">
    <property type="entry name" value="Cytochrom_C_asm"/>
    <property type="match status" value="1"/>
</dbReference>